<dbReference type="InterPro" id="IPR045864">
    <property type="entry name" value="aa-tRNA-synth_II/BPL/LPL"/>
</dbReference>
<sequence>MRPPRFLIPPHGGFGTGLERLTMQLLELQNVRNASLFPINIKGCDLFPISRPKIEE</sequence>
<evidence type="ECO:0000313" key="6">
    <source>
        <dbReference type="EMBL" id="MBA4544566.1"/>
    </source>
</evidence>
<dbReference type="RefSeq" id="WP_081943885.1">
    <property type="nucleotide sequence ID" value="NZ_JACEIP010000046.1"/>
</dbReference>
<comment type="caution">
    <text evidence="6">The sequence shown here is derived from an EMBL/GenBank/DDBJ whole genome shotgun (WGS) entry which is preliminary data.</text>
</comment>
<keyword evidence="1" id="KW-0963">Cytoplasm</keyword>
<dbReference type="Proteomes" id="UP000530514">
    <property type="component" value="Unassembled WGS sequence"/>
</dbReference>
<evidence type="ECO:0000256" key="2">
    <source>
        <dbReference type="ARBA" id="ARBA00022598"/>
    </source>
</evidence>
<accession>A0A7W1XDA7</accession>
<reference evidence="6 7" key="1">
    <citation type="submission" date="2020-07" db="EMBL/GenBank/DDBJ databases">
        <authorList>
            <person name="Feng H."/>
        </authorList>
    </citation>
    <scope>NUCLEOTIDE SEQUENCE [LARGE SCALE GENOMIC DNA]</scope>
    <source>
        <strain evidence="7">s-11</strain>
    </source>
</reference>
<dbReference type="GO" id="GO:0006418">
    <property type="term" value="P:tRNA aminoacylation for protein translation"/>
    <property type="evidence" value="ECO:0007669"/>
    <property type="project" value="InterPro"/>
</dbReference>
<dbReference type="Gene3D" id="3.30.930.10">
    <property type="entry name" value="Bira Bifunctional Protein, Domain 2"/>
    <property type="match status" value="1"/>
</dbReference>
<evidence type="ECO:0000256" key="4">
    <source>
        <dbReference type="ARBA" id="ARBA00022840"/>
    </source>
</evidence>
<proteinExistence type="predicted"/>
<gene>
    <name evidence="6" type="ORF">H1164_17190</name>
</gene>
<protein>
    <recommendedName>
        <fullName evidence="5">Aminoacyl-tRNA synthetase class II (D/K/N) domain-containing protein</fullName>
    </recommendedName>
</protein>
<organism evidence="6 7">
    <name type="scientific">Thermoactinomyces daqus</name>
    <dbReference type="NCBI Taxonomy" id="1329516"/>
    <lineage>
        <taxon>Bacteria</taxon>
        <taxon>Bacillati</taxon>
        <taxon>Bacillota</taxon>
        <taxon>Bacilli</taxon>
        <taxon>Bacillales</taxon>
        <taxon>Thermoactinomycetaceae</taxon>
        <taxon>Thermoactinomyces</taxon>
    </lineage>
</organism>
<dbReference type="AlphaFoldDB" id="A0A7W1XDA7"/>
<dbReference type="SUPFAM" id="SSF55681">
    <property type="entry name" value="Class II aaRS and biotin synthetases"/>
    <property type="match status" value="1"/>
</dbReference>
<dbReference type="GO" id="GO:0005524">
    <property type="term" value="F:ATP binding"/>
    <property type="evidence" value="ECO:0007669"/>
    <property type="project" value="InterPro"/>
</dbReference>
<dbReference type="InterPro" id="IPR004364">
    <property type="entry name" value="Aa-tRNA-synt_II"/>
</dbReference>
<feature type="domain" description="Aminoacyl-tRNA synthetase class II (D/K/N)" evidence="5">
    <location>
        <begin position="8"/>
        <end position="40"/>
    </location>
</feature>
<dbReference type="GO" id="GO:0140096">
    <property type="term" value="F:catalytic activity, acting on a protein"/>
    <property type="evidence" value="ECO:0007669"/>
    <property type="project" value="UniProtKB-ARBA"/>
</dbReference>
<evidence type="ECO:0000256" key="3">
    <source>
        <dbReference type="ARBA" id="ARBA00022741"/>
    </source>
</evidence>
<keyword evidence="7" id="KW-1185">Reference proteome</keyword>
<evidence type="ECO:0000313" key="7">
    <source>
        <dbReference type="Proteomes" id="UP000530514"/>
    </source>
</evidence>
<keyword evidence="2" id="KW-0436">Ligase</keyword>
<dbReference type="Pfam" id="PF00152">
    <property type="entry name" value="tRNA-synt_2"/>
    <property type="match status" value="1"/>
</dbReference>
<dbReference type="GO" id="GO:0004812">
    <property type="term" value="F:aminoacyl-tRNA ligase activity"/>
    <property type="evidence" value="ECO:0007669"/>
    <property type="project" value="InterPro"/>
</dbReference>
<evidence type="ECO:0000259" key="5">
    <source>
        <dbReference type="Pfam" id="PF00152"/>
    </source>
</evidence>
<dbReference type="OrthoDB" id="9762036at2"/>
<evidence type="ECO:0000256" key="1">
    <source>
        <dbReference type="ARBA" id="ARBA00022490"/>
    </source>
</evidence>
<dbReference type="GO" id="GO:0016740">
    <property type="term" value="F:transferase activity"/>
    <property type="evidence" value="ECO:0007669"/>
    <property type="project" value="UniProtKB-ARBA"/>
</dbReference>
<dbReference type="EMBL" id="JACEIP010000046">
    <property type="protein sequence ID" value="MBA4544566.1"/>
    <property type="molecule type" value="Genomic_DNA"/>
</dbReference>
<name>A0A7W1XDA7_9BACL</name>
<keyword evidence="3" id="KW-0547">Nucleotide-binding</keyword>
<keyword evidence="4" id="KW-0067">ATP-binding</keyword>